<proteinExistence type="predicted"/>
<feature type="domain" description="Glycosyltransferase 2-like" evidence="1">
    <location>
        <begin position="28"/>
        <end position="192"/>
    </location>
</feature>
<evidence type="ECO:0000313" key="2">
    <source>
        <dbReference type="EMBL" id="TET80001.1"/>
    </source>
</evidence>
<protein>
    <submittedName>
        <fullName evidence="2">Glycosyltransferase family 2 protein</fullName>
    </submittedName>
</protein>
<dbReference type="SUPFAM" id="SSF53448">
    <property type="entry name" value="Nucleotide-diphospho-sugar transferases"/>
    <property type="match status" value="1"/>
</dbReference>
<evidence type="ECO:0000313" key="3">
    <source>
        <dbReference type="Proteomes" id="UP000315534"/>
    </source>
</evidence>
<comment type="caution">
    <text evidence="2">The sequence shown here is derived from an EMBL/GenBank/DDBJ whole genome shotgun (WGS) entry which is preliminary data.</text>
</comment>
<dbReference type="GO" id="GO:0016740">
    <property type="term" value="F:transferase activity"/>
    <property type="evidence" value="ECO:0007669"/>
    <property type="project" value="UniProtKB-KW"/>
</dbReference>
<evidence type="ECO:0000259" key="1">
    <source>
        <dbReference type="Pfam" id="PF00535"/>
    </source>
</evidence>
<dbReference type="InterPro" id="IPR050834">
    <property type="entry name" value="Glycosyltransf_2"/>
</dbReference>
<dbReference type="PANTHER" id="PTHR43685:SF2">
    <property type="entry name" value="GLYCOSYLTRANSFERASE 2-LIKE DOMAIN-CONTAINING PROTEIN"/>
    <property type="match status" value="1"/>
</dbReference>
<dbReference type="PANTHER" id="PTHR43685">
    <property type="entry name" value="GLYCOSYLTRANSFERASE"/>
    <property type="match status" value="1"/>
</dbReference>
<accession>A0A523XL43</accession>
<gene>
    <name evidence="2" type="ORF">E3J38_06455</name>
</gene>
<name>A0A523XL43_UNCT6</name>
<dbReference type="AlphaFoldDB" id="A0A523XL43"/>
<dbReference type="Proteomes" id="UP000315534">
    <property type="component" value="Unassembled WGS sequence"/>
</dbReference>
<dbReference type="CDD" id="cd00761">
    <property type="entry name" value="Glyco_tranf_GTA_type"/>
    <property type="match status" value="1"/>
</dbReference>
<dbReference type="Pfam" id="PF00535">
    <property type="entry name" value="Glycos_transf_2"/>
    <property type="match status" value="1"/>
</dbReference>
<dbReference type="Gene3D" id="3.90.550.10">
    <property type="entry name" value="Spore Coat Polysaccharide Biosynthesis Protein SpsA, Chain A"/>
    <property type="match status" value="1"/>
</dbReference>
<dbReference type="InterPro" id="IPR001173">
    <property type="entry name" value="Glyco_trans_2-like"/>
</dbReference>
<dbReference type="InterPro" id="IPR029044">
    <property type="entry name" value="Nucleotide-diphossugar_trans"/>
</dbReference>
<reference evidence="2 3" key="1">
    <citation type="submission" date="2019-03" db="EMBL/GenBank/DDBJ databases">
        <title>Metabolic potential of uncultured bacteria and archaea associated with petroleum seepage in deep-sea sediments.</title>
        <authorList>
            <person name="Dong X."/>
            <person name="Hubert C."/>
        </authorList>
    </citation>
    <scope>NUCLEOTIDE SEQUENCE [LARGE SCALE GENOMIC DNA]</scope>
    <source>
        <strain evidence="2">E29_bin36</strain>
    </source>
</reference>
<keyword evidence="2" id="KW-0808">Transferase</keyword>
<organism evidence="2 3">
    <name type="scientific">candidate division TA06 bacterium</name>
    <dbReference type="NCBI Taxonomy" id="2250710"/>
    <lineage>
        <taxon>Bacteria</taxon>
        <taxon>Bacteria division TA06</taxon>
    </lineage>
</organism>
<dbReference type="EMBL" id="SOIP01000379">
    <property type="protein sequence ID" value="TET80001.1"/>
    <property type="molecule type" value="Genomic_DNA"/>
</dbReference>
<sequence>MASLFWRVEGSANRRGFCTRWVMVPKVSIIIPTYRRITILRKALNSILQQTYQDFEAIVMDDHSEDEGRTKRMVDSLGDDRFRYVYLDAKKGPAGARNAALPFCRGKYISFLDSDDLLRPQKLEKQVEILEREPDVGMVYSDEYVMSSDGRLSPEPVRVHRVPPLPSGRIAREFFSESFIGIDTVTLRKSVFIEMKGFDEKMIRNHDDDLWFRLMLKHKVVCSNYPAAIRRQHPGNISLDRTKMVYYQLQCIIKYIRMYPEFMEGNLVIVKQRLRSIMFGYVKSRLRDKMPPSTKVVLAYVETLLRLRNLG</sequence>